<proteinExistence type="predicted"/>
<evidence type="ECO:0000313" key="2">
    <source>
        <dbReference type="Proteomes" id="UP000034329"/>
    </source>
</evidence>
<sequence length="133" mass="15199">MLVNPMYNPRMSAERFPTAPELFTVPTGEGGIIEDTIESFFDEILDYLGWGQEARTHFANRYSMELHSSSPTEAKSIPSNDRVTLLVLRDFTVASVLERRDDRNEIQVVSACYLNPGMVEELTKDEILLTKRR</sequence>
<comment type="caution">
    <text evidence="1">The sequence shown here is derived from an EMBL/GenBank/DDBJ whole genome shotgun (WGS) entry which is preliminary data.</text>
</comment>
<gene>
    <name evidence="1" type="ORF">UX13_C0055G0005</name>
</gene>
<protein>
    <submittedName>
        <fullName evidence="1">Uncharacterized protein</fullName>
    </submittedName>
</protein>
<organism evidence="1 2">
    <name type="scientific">Candidatus Woesebacteria bacterium GW2011_GWB1_45_5</name>
    <dbReference type="NCBI Taxonomy" id="1618581"/>
    <lineage>
        <taxon>Bacteria</taxon>
        <taxon>Candidatus Woeseibacteriota</taxon>
    </lineage>
</organism>
<dbReference type="EMBL" id="LCLA01000055">
    <property type="protein sequence ID" value="KKU08880.1"/>
    <property type="molecule type" value="Genomic_DNA"/>
</dbReference>
<dbReference type="Proteomes" id="UP000034329">
    <property type="component" value="Unassembled WGS sequence"/>
</dbReference>
<accession>A0A0G1QJM3</accession>
<name>A0A0G1QJM3_9BACT</name>
<reference evidence="1 2" key="1">
    <citation type="journal article" date="2015" name="Nature">
        <title>rRNA introns, odd ribosomes, and small enigmatic genomes across a large radiation of phyla.</title>
        <authorList>
            <person name="Brown C.T."/>
            <person name="Hug L.A."/>
            <person name="Thomas B.C."/>
            <person name="Sharon I."/>
            <person name="Castelle C.J."/>
            <person name="Singh A."/>
            <person name="Wilkins M.J."/>
            <person name="Williams K.H."/>
            <person name="Banfield J.F."/>
        </authorList>
    </citation>
    <scope>NUCLEOTIDE SEQUENCE [LARGE SCALE GENOMIC DNA]</scope>
</reference>
<dbReference type="AlphaFoldDB" id="A0A0G1QJM3"/>
<evidence type="ECO:0000313" key="1">
    <source>
        <dbReference type="EMBL" id="KKU08880.1"/>
    </source>
</evidence>